<feature type="domain" description="GP-PDE" evidence="5">
    <location>
        <begin position="1"/>
        <end position="119"/>
    </location>
</feature>
<dbReference type="GO" id="GO:0016832">
    <property type="term" value="F:aldehyde-lyase activity"/>
    <property type="evidence" value="ECO:0007669"/>
    <property type="project" value="TreeGrafter"/>
</dbReference>
<dbReference type="GO" id="GO:0006629">
    <property type="term" value="P:lipid metabolic process"/>
    <property type="evidence" value="ECO:0007669"/>
    <property type="project" value="InterPro"/>
</dbReference>
<dbReference type="AlphaFoldDB" id="A0A6A5Y606"/>
<proteinExistence type="inferred from homology"/>
<dbReference type="RefSeq" id="XP_033388549.1">
    <property type="nucleotide sequence ID" value="XM_033530893.1"/>
</dbReference>
<reference evidence="6" key="1">
    <citation type="journal article" date="2020" name="Stud. Mycol.">
        <title>101 Dothideomycetes genomes: a test case for predicting lifestyles and emergence of pathogens.</title>
        <authorList>
            <person name="Haridas S."/>
            <person name="Albert R."/>
            <person name="Binder M."/>
            <person name="Bloem J."/>
            <person name="Labutti K."/>
            <person name="Salamov A."/>
            <person name="Andreopoulos B."/>
            <person name="Baker S."/>
            <person name="Barry K."/>
            <person name="Bills G."/>
            <person name="Bluhm B."/>
            <person name="Cannon C."/>
            <person name="Castanera R."/>
            <person name="Culley D."/>
            <person name="Daum C."/>
            <person name="Ezra D."/>
            <person name="Gonzalez J."/>
            <person name="Henrissat B."/>
            <person name="Kuo A."/>
            <person name="Liang C."/>
            <person name="Lipzen A."/>
            <person name="Lutzoni F."/>
            <person name="Magnuson J."/>
            <person name="Mondo S."/>
            <person name="Nolan M."/>
            <person name="Ohm R."/>
            <person name="Pangilinan J."/>
            <person name="Park H.-J."/>
            <person name="Ramirez L."/>
            <person name="Alfaro M."/>
            <person name="Sun H."/>
            <person name="Tritt A."/>
            <person name="Yoshinaga Y."/>
            <person name="Zwiers L.-H."/>
            <person name="Turgeon B."/>
            <person name="Goodwin S."/>
            <person name="Spatafora J."/>
            <person name="Crous P."/>
            <person name="Grigoriev I."/>
        </authorList>
    </citation>
    <scope>NUCLEOTIDE SEQUENCE</scope>
    <source>
        <strain evidence="6">CBS 175.79</strain>
    </source>
</reference>
<dbReference type="GO" id="GO:0005737">
    <property type="term" value="C:cytoplasm"/>
    <property type="evidence" value="ECO:0007669"/>
    <property type="project" value="UniProtKB-ARBA"/>
</dbReference>
<dbReference type="InterPro" id="IPR015813">
    <property type="entry name" value="Pyrv/PenolPyrv_kinase-like_dom"/>
</dbReference>
<feature type="region of interest" description="Disordered" evidence="4">
    <location>
        <begin position="280"/>
        <end position="311"/>
    </location>
</feature>
<comment type="similarity">
    <text evidence="1">Belongs to the HpcH/HpaI aldolase family.</text>
</comment>
<sequence length="311" mass="33370">MAIQNASPVVSSTGKTRLQQSLEQAKDNRGPSLGQWLTFPGHALAKTIASLGPDWVLIDCEHGHIDDHDMYLQISAISSSGVSPVVRLPADEPWMVKRALDAGAHAIMVPMCETKEQAQRIVESAKYPSKRYPTGFRGTGAMFAPAAFNLTGRDYLLNANTNVMIFVQIESRKGVENVEEIANVDGIDMLFIGPNDLASSLGYVAFDHATTPEVQEATERVLKATLAAGKYAGHFALDAATAAERYKKGFHFVNCGADIVALTASISAEVQRVKALTSETAGSADNARTNGDAPNDDGSIESRNSDNIKVY</sequence>
<dbReference type="Gene3D" id="3.20.20.60">
    <property type="entry name" value="Phosphoenolpyruvate-binding domains"/>
    <property type="match status" value="1"/>
</dbReference>
<dbReference type="InterPro" id="IPR005000">
    <property type="entry name" value="Aldolase/citrate-lyase_domain"/>
</dbReference>
<name>A0A6A5Y606_9PLEO</name>
<feature type="region of interest" description="Disordered" evidence="4">
    <location>
        <begin position="1"/>
        <end position="30"/>
    </location>
</feature>
<accession>A0A6A5Y606</accession>
<dbReference type="GeneID" id="54288290"/>
<dbReference type="GO" id="GO:0008081">
    <property type="term" value="F:phosphoric diester hydrolase activity"/>
    <property type="evidence" value="ECO:0007669"/>
    <property type="project" value="InterPro"/>
</dbReference>
<dbReference type="PANTHER" id="PTHR30502">
    <property type="entry name" value="2-KETO-3-DEOXY-L-RHAMNONATE ALDOLASE"/>
    <property type="match status" value="1"/>
</dbReference>
<evidence type="ECO:0000313" key="6">
    <source>
        <dbReference type="EMBL" id="KAF2020210.1"/>
    </source>
</evidence>
<dbReference type="OrthoDB" id="1621678at2759"/>
<feature type="compositionally biased region" description="Polar residues" evidence="4">
    <location>
        <begin position="301"/>
        <end position="311"/>
    </location>
</feature>
<dbReference type="FunFam" id="3.20.20.60:FF:000004">
    <property type="entry name" value="5-keto-4-deoxy-D-glucarate aldolase"/>
    <property type="match status" value="1"/>
</dbReference>
<dbReference type="InterPro" id="IPR030395">
    <property type="entry name" value="GP_PDE_dom"/>
</dbReference>
<protein>
    <submittedName>
        <fullName evidence="6">2-dehydro-3-deoxyglucarate aldolase</fullName>
    </submittedName>
</protein>
<evidence type="ECO:0000256" key="2">
    <source>
        <dbReference type="ARBA" id="ARBA00022723"/>
    </source>
</evidence>
<keyword evidence="2" id="KW-0479">Metal-binding</keyword>
<keyword evidence="7" id="KW-1185">Reference proteome</keyword>
<dbReference type="InterPro" id="IPR050251">
    <property type="entry name" value="HpcH-HpaI_aldolase"/>
</dbReference>
<dbReference type="InterPro" id="IPR040442">
    <property type="entry name" value="Pyrv_kinase-like_dom_sf"/>
</dbReference>
<keyword evidence="3" id="KW-0456">Lyase</keyword>
<dbReference type="GO" id="GO:0046872">
    <property type="term" value="F:metal ion binding"/>
    <property type="evidence" value="ECO:0007669"/>
    <property type="project" value="UniProtKB-KW"/>
</dbReference>
<organism evidence="6 7">
    <name type="scientific">Aaosphaeria arxii CBS 175.79</name>
    <dbReference type="NCBI Taxonomy" id="1450172"/>
    <lineage>
        <taxon>Eukaryota</taxon>
        <taxon>Fungi</taxon>
        <taxon>Dikarya</taxon>
        <taxon>Ascomycota</taxon>
        <taxon>Pezizomycotina</taxon>
        <taxon>Dothideomycetes</taxon>
        <taxon>Pleosporomycetidae</taxon>
        <taxon>Pleosporales</taxon>
        <taxon>Pleosporales incertae sedis</taxon>
        <taxon>Aaosphaeria</taxon>
    </lineage>
</organism>
<feature type="compositionally biased region" description="Polar residues" evidence="4">
    <location>
        <begin position="1"/>
        <end position="23"/>
    </location>
</feature>
<evidence type="ECO:0000259" key="5">
    <source>
        <dbReference type="PROSITE" id="PS51704"/>
    </source>
</evidence>
<evidence type="ECO:0000256" key="4">
    <source>
        <dbReference type="SAM" id="MobiDB-lite"/>
    </source>
</evidence>
<dbReference type="PROSITE" id="PS51704">
    <property type="entry name" value="GP_PDE"/>
    <property type="match status" value="1"/>
</dbReference>
<dbReference type="PANTHER" id="PTHR30502:SF0">
    <property type="entry name" value="PHOSPHOENOLPYRUVATE CARBOXYLASE FAMILY PROTEIN"/>
    <property type="match status" value="1"/>
</dbReference>
<dbReference type="EMBL" id="ML978067">
    <property type="protein sequence ID" value="KAF2020210.1"/>
    <property type="molecule type" value="Genomic_DNA"/>
</dbReference>
<gene>
    <name evidence="6" type="ORF">BU24DRAFT_448538</name>
</gene>
<feature type="compositionally biased region" description="Polar residues" evidence="4">
    <location>
        <begin position="280"/>
        <end position="289"/>
    </location>
</feature>
<dbReference type="Proteomes" id="UP000799778">
    <property type="component" value="Unassembled WGS sequence"/>
</dbReference>
<dbReference type="SUPFAM" id="SSF51621">
    <property type="entry name" value="Phosphoenolpyruvate/pyruvate domain"/>
    <property type="match status" value="1"/>
</dbReference>
<evidence type="ECO:0000256" key="3">
    <source>
        <dbReference type="ARBA" id="ARBA00023239"/>
    </source>
</evidence>
<evidence type="ECO:0000313" key="7">
    <source>
        <dbReference type="Proteomes" id="UP000799778"/>
    </source>
</evidence>
<dbReference type="Pfam" id="PF03328">
    <property type="entry name" value="HpcH_HpaI"/>
    <property type="match status" value="1"/>
</dbReference>
<evidence type="ECO:0000256" key="1">
    <source>
        <dbReference type="ARBA" id="ARBA00005568"/>
    </source>
</evidence>